<reference evidence="1" key="1">
    <citation type="submission" date="2022-04" db="EMBL/GenBank/DDBJ databases">
        <title>Chromosome-scale genome assembly of Holotrichia oblita Faldermann.</title>
        <authorList>
            <person name="Rongchong L."/>
        </authorList>
    </citation>
    <scope>NUCLEOTIDE SEQUENCE</scope>
    <source>
        <strain evidence="1">81SQS9</strain>
    </source>
</reference>
<organism evidence="1 2">
    <name type="scientific">Holotrichia oblita</name>
    <name type="common">Chafer beetle</name>
    <dbReference type="NCBI Taxonomy" id="644536"/>
    <lineage>
        <taxon>Eukaryota</taxon>
        <taxon>Metazoa</taxon>
        <taxon>Ecdysozoa</taxon>
        <taxon>Arthropoda</taxon>
        <taxon>Hexapoda</taxon>
        <taxon>Insecta</taxon>
        <taxon>Pterygota</taxon>
        <taxon>Neoptera</taxon>
        <taxon>Endopterygota</taxon>
        <taxon>Coleoptera</taxon>
        <taxon>Polyphaga</taxon>
        <taxon>Scarabaeiformia</taxon>
        <taxon>Scarabaeidae</taxon>
        <taxon>Melolonthinae</taxon>
        <taxon>Holotrichia</taxon>
    </lineage>
</organism>
<comment type="caution">
    <text evidence="1">The sequence shown here is derived from an EMBL/GenBank/DDBJ whole genome shotgun (WGS) entry which is preliminary data.</text>
</comment>
<dbReference type="EMBL" id="CM043015">
    <property type="protein sequence ID" value="KAI4469911.1"/>
    <property type="molecule type" value="Genomic_DNA"/>
</dbReference>
<evidence type="ECO:0000313" key="1">
    <source>
        <dbReference type="EMBL" id="KAI4469911.1"/>
    </source>
</evidence>
<dbReference type="Proteomes" id="UP001056778">
    <property type="component" value="Chromosome 1"/>
</dbReference>
<accession>A0ACB9TST8</accession>
<sequence length="307" mass="35273">MFKGFGDFLLTQRGKRFCFGLVCTTTAGTILAKYFPNTFFLEQYRDVVRLYKHGLSVSLPEELKERFAKTIGLVGIGEDELKLFKPFTVFGFDPFHAGTSYSRFGSIIGIPINFTYKDTDSIDKSMIKLKNESVPWGTEEAAQLLDSFILSEEAQMYAIAREIKTADSAKLILDTLYQTIAIAGTYSLSNFINTKLNLYSRPRSMRMALYAFITIFMVGNYCVLKDSTQIHYEQQIDEFLKGRDPLFVKGGKDYYEKVLQRNRALRKLLGKEGENRFSSLGNENFFIRQRHVPLLHRKQFFEANLVS</sequence>
<name>A0ACB9TST8_HOLOL</name>
<proteinExistence type="predicted"/>
<gene>
    <name evidence="1" type="ORF">MML48_1g11982</name>
</gene>
<keyword evidence="2" id="KW-1185">Reference proteome</keyword>
<evidence type="ECO:0000313" key="2">
    <source>
        <dbReference type="Proteomes" id="UP001056778"/>
    </source>
</evidence>
<protein>
    <submittedName>
        <fullName evidence="1">Uncharacterized protein</fullName>
    </submittedName>
</protein>